<dbReference type="eggNOG" id="COG1028">
    <property type="taxonomic scope" value="Bacteria"/>
</dbReference>
<sequence>MNRLENKVALITGASRGMGEAHAREFVKQGAKVILADIRVEMGQALADELGENALFVKLDVASADDWKNAVEAGESKFGNVNVLVNNAGILGPVAGLLEIKHEDYLKVIDINQHSILLGMQAVIPSMLKAGVGSIINVSSIAGIVACFGFPNVGYMASKFAIRGMTKAAAFEFGPKNIRVNSMHPGFVLTPMMIEATDEDASKEGKNALDEIPLGRISETSELTGIVVFLASDEASFVTGQEHIVDGGMTIH</sequence>
<dbReference type="FunFam" id="3.40.50.720:FF:000084">
    <property type="entry name" value="Short-chain dehydrogenase reductase"/>
    <property type="match status" value="1"/>
</dbReference>
<dbReference type="NCBIfam" id="NF005559">
    <property type="entry name" value="PRK07231.1"/>
    <property type="match status" value="1"/>
</dbReference>
<comment type="similarity">
    <text evidence="1">Belongs to the short-chain dehydrogenases/reductases (SDR) family.</text>
</comment>
<name>I3Z352_BELBD</name>
<evidence type="ECO:0000313" key="4">
    <source>
        <dbReference type="Proteomes" id="UP000006050"/>
    </source>
</evidence>
<proteinExistence type="inferred from homology"/>
<dbReference type="SUPFAM" id="SSF51735">
    <property type="entry name" value="NAD(P)-binding Rossmann-fold domains"/>
    <property type="match status" value="1"/>
</dbReference>
<dbReference type="RefSeq" id="WP_014771677.1">
    <property type="nucleotide sequence ID" value="NC_018010.1"/>
</dbReference>
<dbReference type="Pfam" id="PF13561">
    <property type="entry name" value="adh_short_C2"/>
    <property type="match status" value="1"/>
</dbReference>
<keyword evidence="4" id="KW-1185">Reference proteome</keyword>
<dbReference type="PRINTS" id="PR00080">
    <property type="entry name" value="SDRFAMILY"/>
</dbReference>
<protein>
    <recommendedName>
        <fullName evidence="5">Short-chain alcohol dehydrogenase like protein</fullName>
    </recommendedName>
</protein>
<dbReference type="InterPro" id="IPR036291">
    <property type="entry name" value="NAD(P)-bd_dom_sf"/>
</dbReference>
<dbReference type="OrthoDB" id="9788235at2"/>
<dbReference type="PANTHER" id="PTHR42760:SF133">
    <property type="entry name" value="3-OXOACYL-[ACYL-CARRIER-PROTEIN] REDUCTASE"/>
    <property type="match status" value="1"/>
</dbReference>
<gene>
    <name evidence="3" type="ordered locus">Belba_1029</name>
</gene>
<dbReference type="PRINTS" id="PR00081">
    <property type="entry name" value="GDHRDH"/>
</dbReference>
<reference evidence="4" key="1">
    <citation type="submission" date="2012-06" db="EMBL/GenBank/DDBJ databases">
        <title>The complete genome of Belliella baltica DSM 15883.</title>
        <authorList>
            <person name="Lucas S."/>
            <person name="Copeland A."/>
            <person name="Lapidus A."/>
            <person name="Goodwin L."/>
            <person name="Pitluck S."/>
            <person name="Peters L."/>
            <person name="Mikhailova N."/>
            <person name="Davenport K."/>
            <person name="Kyrpides N."/>
            <person name="Mavromatis K."/>
            <person name="Pagani I."/>
            <person name="Ivanova N."/>
            <person name="Ovchinnikova G."/>
            <person name="Zeytun A."/>
            <person name="Detter J.C."/>
            <person name="Han C."/>
            <person name="Land M."/>
            <person name="Hauser L."/>
            <person name="Markowitz V."/>
            <person name="Cheng J.-F."/>
            <person name="Hugenholtz P."/>
            <person name="Woyke T."/>
            <person name="Wu D."/>
            <person name="Tindall B."/>
            <person name="Pomrenke H."/>
            <person name="Brambilla E."/>
            <person name="Klenk H.-P."/>
            <person name="Eisen J.A."/>
        </authorList>
    </citation>
    <scope>NUCLEOTIDE SEQUENCE [LARGE SCALE GENOMIC DNA]</scope>
    <source>
        <strain evidence="4">DSM 15883 / CIP 108006 / LMG 21964 / BA134</strain>
    </source>
</reference>
<evidence type="ECO:0000256" key="1">
    <source>
        <dbReference type="ARBA" id="ARBA00006484"/>
    </source>
</evidence>
<dbReference type="AlphaFoldDB" id="I3Z352"/>
<evidence type="ECO:0000313" key="3">
    <source>
        <dbReference type="EMBL" id="AFL83670.1"/>
    </source>
</evidence>
<organism evidence="3 4">
    <name type="scientific">Belliella baltica (strain DSM 15883 / CIP 108006 / LMG 21964 / BA134)</name>
    <dbReference type="NCBI Taxonomy" id="866536"/>
    <lineage>
        <taxon>Bacteria</taxon>
        <taxon>Pseudomonadati</taxon>
        <taxon>Bacteroidota</taxon>
        <taxon>Cytophagia</taxon>
        <taxon>Cytophagales</taxon>
        <taxon>Cyclobacteriaceae</taxon>
        <taxon>Belliella</taxon>
    </lineage>
</organism>
<dbReference type="KEGG" id="bbd:Belba_1029"/>
<dbReference type="EMBL" id="CP003281">
    <property type="protein sequence ID" value="AFL83670.1"/>
    <property type="molecule type" value="Genomic_DNA"/>
</dbReference>
<dbReference type="PANTHER" id="PTHR42760">
    <property type="entry name" value="SHORT-CHAIN DEHYDROGENASES/REDUCTASES FAMILY MEMBER"/>
    <property type="match status" value="1"/>
</dbReference>
<evidence type="ECO:0008006" key="5">
    <source>
        <dbReference type="Google" id="ProtNLM"/>
    </source>
</evidence>
<dbReference type="InterPro" id="IPR002347">
    <property type="entry name" value="SDR_fam"/>
</dbReference>
<keyword evidence="2" id="KW-0560">Oxidoreductase</keyword>
<evidence type="ECO:0000256" key="2">
    <source>
        <dbReference type="ARBA" id="ARBA00023002"/>
    </source>
</evidence>
<dbReference type="Gene3D" id="3.40.50.720">
    <property type="entry name" value="NAD(P)-binding Rossmann-like Domain"/>
    <property type="match status" value="1"/>
</dbReference>
<dbReference type="STRING" id="866536.Belba_1029"/>
<dbReference type="Proteomes" id="UP000006050">
    <property type="component" value="Chromosome"/>
</dbReference>
<dbReference type="GO" id="GO:0016616">
    <property type="term" value="F:oxidoreductase activity, acting on the CH-OH group of donors, NAD or NADP as acceptor"/>
    <property type="evidence" value="ECO:0007669"/>
    <property type="project" value="TreeGrafter"/>
</dbReference>
<dbReference type="HOGENOM" id="CLU_010194_2_10_10"/>
<dbReference type="PATRIC" id="fig|866536.3.peg.1060"/>
<accession>I3Z352</accession>